<dbReference type="Proteomes" id="UP000288178">
    <property type="component" value="Unassembled WGS sequence"/>
</dbReference>
<dbReference type="InterPro" id="IPR025512">
    <property type="entry name" value="DUF4399"/>
</dbReference>
<feature type="domain" description="DUF4399" evidence="1">
    <location>
        <begin position="73"/>
        <end position="161"/>
    </location>
</feature>
<evidence type="ECO:0000259" key="1">
    <source>
        <dbReference type="Pfam" id="PF14347"/>
    </source>
</evidence>
<dbReference type="OrthoDB" id="531568at2"/>
<name>A0A437JS33_9BURK</name>
<accession>A0A437JS33</accession>
<keyword evidence="3" id="KW-1185">Reference proteome</keyword>
<gene>
    <name evidence="2" type="ORF">ENE75_19110</name>
</gene>
<proteinExistence type="predicted"/>
<evidence type="ECO:0000313" key="3">
    <source>
        <dbReference type="Proteomes" id="UP000288178"/>
    </source>
</evidence>
<reference evidence="2 3" key="1">
    <citation type="submission" date="2019-01" db="EMBL/GenBank/DDBJ databases">
        <authorList>
            <person name="Chen W.-M."/>
        </authorList>
    </citation>
    <scope>NUCLEOTIDE SEQUENCE [LARGE SCALE GENOMIC DNA]</scope>
    <source>
        <strain evidence="2 3">ICH-3</strain>
    </source>
</reference>
<dbReference type="AlphaFoldDB" id="A0A437JS33"/>
<dbReference type="EMBL" id="SACT01000007">
    <property type="protein sequence ID" value="RVT49750.1"/>
    <property type="molecule type" value="Genomic_DNA"/>
</dbReference>
<dbReference type="Pfam" id="PF14347">
    <property type="entry name" value="DUF4399"/>
    <property type="match status" value="2"/>
</dbReference>
<protein>
    <submittedName>
        <fullName evidence="2">DUF4399 domain-containing protein</fullName>
    </submittedName>
</protein>
<dbReference type="RefSeq" id="WP_128199922.1">
    <property type="nucleotide sequence ID" value="NZ_SACT01000007.1"/>
</dbReference>
<comment type="caution">
    <text evidence="2">The sequence shown here is derived from an EMBL/GenBank/DDBJ whole genome shotgun (WGS) entry which is preliminary data.</text>
</comment>
<evidence type="ECO:0000313" key="2">
    <source>
        <dbReference type="EMBL" id="RVT49750.1"/>
    </source>
</evidence>
<organism evidence="2 3">
    <name type="scientific">Rubrivivax albus</name>
    <dbReference type="NCBI Taxonomy" id="2499835"/>
    <lineage>
        <taxon>Bacteria</taxon>
        <taxon>Pseudomonadati</taxon>
        <taxon>Pseudomonadota</taxon>
        <taxon>Betaproteobacteria</taxon>
        <taxon>Burkholderiales</taxon>
        <taxon>Sphaerotilaceae</taxon>
        <taxon>Rubrivivax</taxon>
    </lineage>
</organism>
<sequence length="300" mass="33217">MRLDVGRPWVALGVAMTVLVVDVQSAPLPTDPLQRECWLASTRERTRVNFREPTGVDFSNLVRRQRVRSPFQVDFAIRGMGVVPAGKPLEGAGHHHILINTPLPTDIRAGIPFSDTHKHFGKGQTGVALDLPPGRHRLRLLFADHEHRPYFVFSPEVEVEVTGPRTAQPLPITRSNFRESCAAWLADELVRPRPPGEYVTVLNLRDGEPVPSPFNLRFGVDGFGVCAAGQTAERTGHFVLELRQEGRAARRHVLDNGATQLNLDLPDGRYALTLRFVDTKGTELLPAYEATLVVAGQNVL</sequence>
<feature type="domain" description="DUF4399" evidence="1">
    <location>
        <begin position="217"/>
        <end position="289"/>
    </location>
</feature>